<organism evidence="3 4">
    <name type="scientific">Pseudoluteimonas lycopersici</name>
    <dbReference type="NCBI Taxonomy" id="1324796"/>
    <lineage>
        <taxon>Bacteria</taxon>
        <taxon>Pseudomonadati</taxon>
        <taxon>Pseudomonadota</taxon>
        <taxon>Gammaproteobacteria</taxon>
        <taxon>Lysobacterales</taxon>
        <taxon>Lysobacteraceae</taxon>
        <taxon>Pseudoluteimonas</taxon>
    </lineage>
</organism>
<dbReference type="Gene3D" id="2.60.40.10">
    <property type="entry name" value="Immunoglobulins"/>
    <property type="match status" value="1"/>
</dbReference>
<dbReference type="EMBL" id="CP041742">
    <property type="protein sequence ID" value="QDQ73263.1"/>
    <property type="molecule type" value="Genomic_DNA"/>
</dbReference>
<feature type="compositionally biased region" description="Acidic residues" evidence="1">
    <location>
        <begin position="56"/>
        <end position="66"/>
    </location>
</feature>
<accession>A0A516V433</accession>
<protein>
    <submittedName>
        <fullName evidence="3">Carboxypeptidase regulatory-like domain-containing protein</fullName>
    </submittedName>
</protein>
<feature type="region of interest" description="Disordered" evidence="1">
    <location>
        <begin position="28"/>
        <end position="72"/>
    </location>
</feature>
<feature type="compositionally biased region" description="Low complexity" evidence="1">
    <location>
        <begin position="28"/>
        <end position="38"/>
    </location>
</feature>
<dbReference type="OrthoDB" id="5964286at2"/>
<evidence type="ECO:0000313" key="4">
    <source>
        <dbReference type="Proteomes" id="UP000315891"/>
    </source>
</evidence>
<evidence type="ECO:0000256" key="1">
    <source>
        <dbReference type="SAM" id="MobiDB-lite"/>
    </source>
</evidence>
<feature type="signal peptide" evidence="2">
    <location>
        <begin position="1"/>
        <end position="29"/>
    </location>
</feature>
<dbReference type="AlphaFoldDB" id="A0A516V433"/>
<evidence type="ECO:0000313" key="3">
    <source>
        <dbReference type="EMBL" id="QDQ73263.1"/>
    </source>
</evidence>
<gene>
    <name evidence="3" type="ORF">FNZ56_04970</name>
</gene>
<keyword evidence="2" id="KW-0732">Signal</keyword>
<evidence type="ECO:0000256" key="2">
    <source>
        <dbReference type="SAM" id="SignalP"/>
    </source>
</evidence>
<dbReference type="SUPFAM" id="SSF117074">
    <property type="entry name" value="Hypothetical protein PA1324"/>
    <property type="match status" value="1"/>
</dbReference>
<feature type="chain" id="PRO_5022200022" evidence="2">
    <location>
        <begin position="30"/>
        <end position="663"/>
    </location>
</feature>
<keyword evidence="4" id="KW-1185">Reference proteome</keyword>
<keyword evidence="3" id="KW-0645">Protease</keyword>
<keyword evidence="3" id="KW-0121">Carboxypeptidase</keyword>
<dbReference type="GO" id="GO:0004180">
    <property type="term" value="F:carboxypeptidase activity"/>
    <property type="evidence" value="ECO:0007669"/>
    <property type="project" value="UniProtKB-KW"/>
</dbReference>
<name>A0A516V433_9GAMM</name>
<keyword evidence="3" id="KW-0378">Hydrolase</keyword>
<dbReference type="InterPro" id="IPR013783">
    <property type="entry name" value="Ig-like_fold"/>
</dbReference>
<dbReference type="RefSeq" id="WP_143878776.1">
    <property type="nucleotide sequence ID" value="NZ_BAABLZ010000001.1"/>
</dbReference>
<reference evidence="3 4" key="1">
    <citation type="submission" date="2019-07" db="EMBL/GenBank/DDBJ databases">
        <title>Lysobacter weifangensis sp. nov., isolated from bensulfuron-methyl contaminated farmland soil.</title>
        <authorList>
            <person name="Zhao H."/>
        </authorList>
    </citation>
    <scope>NUCLEOTIDE SEQUENCE [LARGE SCALE GENOMIC DNA]</scope>
    <source>
        <strain evidence="3 4">CC-Bw-6</strain>
    </source>
</reference>
<proteinExistence type="predicted"/>
<sequence>MSSAGSAIARHALAASVVAVLASSPCAQAQDADASAQQEPYRDRIIASSQLQALPPDEDADEDDADGPPRGFHVEAIASRTERGDDSYDEQGISFGGFRETANWGAFSLDATLFDSNRDRFDGIGDGGLGGLATLWQRNFWISDRWRLDNGFGVLNTPATPLQRNQYRFYLPTVAFAGASSEWHDDADGLLLQGAAGRAGIYTGTRVVGFDVADGNVAALNAQWRWAQGWTGAASFLGTQGRIVPDDRGEAVFETGDTQALYAATAWQGARDNVQFNLLSSNGDSGSATGAWIDANAQRGRYAHNYGAFYLGEDLAWGAYPISNDVQGGYYRIGYQYARWSWNAGLDAIDSISGKGFDGLYASSYARYQASSTLGYGGSLNLRHGAGDTGYSAQAFLDHRGWGQTRWQFDTARGNGNDSWQFGVDQAFPLREGNRLSASLSYGSLDYGFGPSRTTTVALYGGRDLGDRVSIDGSAHWTHGNGEGAIRGTDVNVGVNVEMSRRWLLTAAFYQSTGSQRSPFVIDPLVTDQPFISLPRDRSLFLTLRYERNAGRPQGMLGGVAGNGPAGSVSGSVFLDENGDGVRSASEQPAQNVTVLLDGRFAVRTDSLGNYAFPRVSAGNHVLTVVPDNLPLPWSLRDGDAQRTVQVEVRGTARVDFGARRQP</sequence>
<dbReference type="Proteomes" id="UP000315891">
    <property type="component" value="Chromosome"/>
</dbReference>